<dbReference type="SMART" id="SM00830">
    <property type="entry name" value="CM_2"/>
    <property type="match status" value="1"/>
</dbReference>
<evidence type="ECO:0000256" key="5">
    <source>
        <dbReference type="SAM" id="SignalP"/>
    </source>
</evidence>
<feature type="domain" description="Chorismate mutase" evidence="6">
    <location>
        <begin position="31"/>
        <end position="125"/>
    </location>
</feature>
<keyword evidence="3 5" id="KW-0732">Signal</keyword>
<evidence type="ECO:0000256" key="2">
    <source>
        <dbReference type="ARBA" id="ARBA00012404"/>
    </source>
</evidence>
<dbReference type="EMBL" id="CP114202">
    <property type="protein sequence ID" value="WAU00464.1"/>
    <property type="molecule type" value="Genomic_DNA"/>
</dbReference>
<dbReference type="PANTHER" id="PTHR38041">
    <property type="entry name" value="CHORISMATE MUTASE"/>
    <property type="match status" value="1"/>
</dbReference>
<dbReference type="Gene3D" id="1.20.59.10">
    <property type="entry name" value="Chorismate mutase"/>
    <property type="match status" value="1"/>
</dbReference>
<dbReference type="Proteomes" id="UP000429552">
    <property type="component" value="Unassembled WGS sequence"/>
</dbReference>
<dbReference type="PANTHER" id="PTHR38041:SF2">
    <property type="entry name" value="SECRETED CHORISMATE MUTASE"/>
    <property type="match status" value="1"/>
</dbReference>
<evidence type="ECO:0000259" key="6">
    <source>
        <dbReference type="PROSITE" id="PS51168"/>
    </source>
</evidence>
<dbReference type="SUPFAM" id="SSF48600">
    <property type="entry name" value="Chorismate mutase II"/>
    <property type="match status" value="1"/>
</dbReference>
<name>A0A640TRV3_STRNI</name>
<reference evidence="8 10" key="2">
    <citation type="submission" date="2022-12" db="EMBL/GenBank/DDBJ databases">
        <authorList>
            <person name="Ruckert C."/>
            <person name="Busche T."/>
            <person name="Kalinowski J."/>
            <person name="Wittmann C."/>
        </authorList>
    </citation>
    <scope>NUCLEOTIDE SEQUENCE [LARGE SCALE GENOMIC DNA]</scope>
    <source>
        <strain evidence="8 10">DSM 40555</strain>
    </source>
</reference>
<keyword evidence="4 8" id="KW-0413">Isomerase</keyword>
<dbReference type="AlphaFoldDB" id="A0A640TRV3"/>
<feature type="chain" id="PRO_5024786781" description="chorismate mutase" evidence="5">
    <location>
        <begin position="33"/>
        <end position="208"/>
    </location>
</feature>
<dbReference type="GO" id="GO:0009697">
    <property type="term" value="P:salicylic acid biosynthetic process"/>
    <property type="evidence" value="ECO:0007669"/>
    <property type="project" value="TreeGrafter"/>
</dbReference>
<dbReference type="EMBL" id="BLIP01000003">
    <property type="protein sequence ID" value="GFE26298.1"/>
    <property type="molecule type" value="Genomic_DNA"/>
</dbReference>
<dbReference type="Proteomes" id="UP001210609">
    <property type="component" value="Chromosome"/>
</dbReference>
<evidence type="ECO:0000313" key="10">
    <source>
        <dbReference type="Proteomes" id="UP001210609"/>
    </source>
</evidence>
<sequence length="208" mass="21431">MQLTTSLRSALVAGAAATALFTGAAGAVAASAAPPAAAGAPATVHSPYGQLRPLAALSAERLATGDLVAAAKWGTGGPVDDPAREREVLRAVADQARELGADPAVTVRIFRDQIEASKVVQRGLHRAWEADPGRAPTERPDLGEVRKEINRINGELVRAIAGSPYARSAPYCAPLLTAAAVRVRHERQLDGLHTGALARSLRSVCGGG</sequence>
<evidence type="ECO:0000256" key="1">
    <source>
        <dbReference type="ARBA" id="ARBA00004817"/>
    </source>
</evidence>
<accession>A0A640TRV3</accession>
<evidence type="ECO:0000313" key="9">
    <source>
        <dbReference type="Proteomes" id="UP000429552"/>
    </source>
</evidence>
<dbReference type="InterPro" id="IPR036979">
    <property type="entry name" value="CM_dom_sf"/>
</dbReference>
<evidence type="ECO:0000256" key="4">
    <source>
        <dbReference type="ARBA" id="ARBA00023235"/>
    </source>
</evidence>
<evidence type="ECO:0000256" key="3">
    <source>
        <dbReference type="ARBA" id="ARBA00022729"/>
    </source>
</evidence>
<gene>
    <name evidence="8" type="primary">aroQ</name>
    <name evidence="7" type="ORF">Sliba_67510</name>
    <name evidence="8" type="ORF">STRLI_006718</name>
</gene>
<dbReference type="UniPathway" id="UPA00120">
    <property type="reaction ID" value="UER00203"/>
</dbReference>
<proteinExistence type="predicted"/>
<dbReference type="PROSITE" id="PS51168">
    <property type="entry name" value="CHORISMATE_MUT_2"/>
    <property type="match status" value="1"/>
</dbReference>
<dbReference type="Pfam" id="PF01817">
    <property type="entry name" value="CM_2"/>
    <property type="match status" value="1"/>
</dbReference>
<protein>
    <recommendedName>
        <fullName evidence="2">chorismate mutase</fullName>
        <ecNumber evidence="2">5.4.99.5</ecNumber>
    </recommendedName>
</protein>
<keyword evidence="10" id="KW-1185">Reference proteome</keyword>
<dbReference type="InterPro" id="IPR002701">
    <property type="entry name" value="CM_II_prokaryot"/>
</dbReference>
<feature type="signal peptide" evidence="5">
    <location>
        <begin position="1"/>
        <end position="32"/>
    </location>
</feature>
<dbReference type="EC" id="5.4.99.5" evidence="2"/>
<dbReference type="RefSeq" id="WP_159490653.1">
    <property type="nucleotide sequence ID" value="NZ_BLIP01000003.1"/>
</dbReference>
<evidence type="ECO:0000313" key="7">
    <source>
        <dbReference type="EMBL" id="GFE26298.1"/>
    </source>
</evidence>
<dbReference type="InterPro" id="IPR051331">
    <property type="entry name" value="Chorismate_mutase-related"/>
</dbReference>
<comment type="pathway">
    <text evidence="1">Metabolic intermediate biosynthesis; prephenate biosynthesis; prephenate from chorismate: step 1/1.</text>
</comment>
<reference evidence="7 9" key="1">
    <citation type="submission" date="2019-12" db="EMBL/GenBank/DDBJ databases">
        <title>Whole genome shotgun sequence of Streptomyces libani subsp. libani NBRC 13452.</title>
        <authorList>
            <person name="Ichikawa N."/>
            <person name="Kimura A."/>
            <person name="Kitahashi Y."/>
            <person name="Komaki H."/>
            <person name="Tamura T."/>
        </authorList>
    </citation>
    <scope>NUCLEOTIDE SEQUENCE [LARGE SCALE GENOMIC DNA]</scope>
    <source>
        <strain evidence="7 9">NBRC 13452</strain>
    </source>
</reference>
<dbReference type="GO" id="GO:0046417">
    <property type="term" value="P:chorismate metabolic process"/>
    <property type="evidence" value="ECO:0007669"/>
    <property type="project" value="InterPro"/>
</dbReference>
<organism evidence="7 9">
    <name type="scientific">Streptomyces nigrescens</name>
    <dbReference type="NCBI Taxonomy" id="1920"/>
    <lineage>
        <taxon>Bacteria</taxon>
        <taxon>Bacillati</taxon>
        <taxon>Actinomycetota</taxon>
        <taxon>Actinomycetes</taxon>
        <taxon>Kitasatosporales</taxon>
        <taxon>Streptomycetaceae</taxon>
        <taxon>Streptomyces</taxon>
    </lineage>
</organism>
<evidence type="ECO:0000313" key="8">
    <source>
        <dbReference type="EMBL" id="WAU00464.1"/>
    </source>
</evidence>
<dbReference type="InterPro" id="IPR008240">
    <property type="entry name" value="Chorismate_mutase_periplasmic"/>
</dbReference>
<dbReference type="GO" id="GO:0004106">
    <property type="term" value="F:chorismate mutase activity"/>
    <property type="evidence" value="ECO:0007669"/>
    <property type="project" value="UniProtKB-EC"/>
</dbReference>
<dbReference type="InterPro" id="IPR036263">
    <property type="entry name" value="Chorismate_II_sf"/>
</dbReference>
<dbReference type="NCBIfam" id="TIGR01806">
    <property type="entry name" value="CM_mono2"/>
    <property type="match status" value="1"/>
</dbReference>